<feature type="transmembrane region" description="Helical" evidence="5">
    <location>
        <begin position="64"/>
        <end position="83"/>
    </location>
</feature>
<reference evidence="7" key="1">
    <citation type="submission" date="2021-10" db="EMBL/GenBank/DDBJ databases">
        <title>Tamlana sargassums sp. nov., and Tamlana laminarinivorans sp. nov., two new bacteria isolated from the brown alga.</title>
        <authorList>
            <person name="Li J."/>
        </authorList>
    </citation>
    <scope>NUCLEOTIDE SEQUENCE</scope>
    <source>
        <strain evidence="7">62-3</strain>
    </source>
</reference>
<dbReference type="AlphaFoldDB" id="A0A9X1I7Q8"/>
<dbReference type="PROSITE" id="PS51257">
    <property type="entry name" value="PROKAR_LIPOPROTEIN"/>
    <property type="match status" value="1"/>
</dbReference>
<proteinExistence type="predicted"/>
<keyword evidence="8" id="KW-1185">Reference proteome</keyword>
<protein>
    <submittedName>
        <fullName evidence="7">DMT family transporter</fullName>
    </submittedName>
</protein>
<dbReference type="Pfam" id="PF00892">
    <property type="entry name" value="EamA"/>
    <property type="match status" value="2"/>
</dbReference>
<comment type="subcellular location">
    <subcellularLocation>
        <location evidence="1">Membrane</location>
        <topology evidence="1">Multi-pass membrane protein</topology>
    </subcellularLocation>
</comment>
<dbReference type="SUPFAM" id="SSF103481">
    <property type="entry name" value="Multidrug resistance efflux transporter EmrE"/>
    <property type="match status" value="2"/>
</dbReference>
<keyword evidence="2 5" id="KW-0812">Transmembrane</keyword>
<feature type="transmembrane region" description="Helical" evidence="5">
    <location>
        <begin position="202"/>
        <end position="219"/>
    </location>
</feature>
<feature type="transmembrane region" description="Helical" evidence="5">
    <location>
        <begin position="7"/>
        <end position="24"/>
    </location>
</feature>
<accession>A0A9X1I7Q8</accession>
<dbReference type="EMBL" id="JAJAPX010000003">
    <property type="protein sequence ID" value="MCB4808450.1"/>
    <property type="molecule type" value="Genomic_DNA"/>
</dbReference>
<evidence type="ECO:0000256" key="1">
    <source>
        <dbReference type="ARBA" id="ARBA00004141"/>
    </source>
</evidence>
<evidence type="ECO:0000259" key="6">
    <source>
        <dbReference type="Pfam" id="PF00892"/>
    </source>
</evidence>
<sequence>MDVKAAIKFMLISTMAFACMNTIVKSLVNVNAFQIVFFRSVGSLVFTFGFLFKNKIPVLGNNKKLMIIRGLVGVTSMSLYFMSTKYLPIGTAVTLRYLAPIFASVLAIFILKERIRKWQWLFFAIAFFGVLIIKGFDTQINTYGLVLILVAALFSGMVYVVLSKIGKSEHPVVVVNYFMVISTIVGGVISVFNWTTPTAMELVLLLSLGVFGYFGQVYMTKAFQVASTNQVAPLKYLEVIFTVLFGVFMFSEIYTVWSLLGIALIITGLILNVVYKAKMDKNK</sequence>
<feature type="transmembrane region" description="Helical" evidence="5">
    <location>
        <begin position="174"/>
        <end position="196"/>
    </location>
</feature>
<gene>
    <name evidence="7" type="ORF">LG651_09310</name>
</gene>
<dbReference type="Gene3D" id="1.10.3730.20">
    <property type="match status" value="1"/>
</dbReference>
<dbReference type="InterPro" id="IPR000620">
    <property type="entry name" value="EamA_dom"/>
</dbReference>
<comment type="caution">
    <text evidence="7">The sequence shown here is derived from an EMBL/GenBank/DDBJ whole genome shotgun (WGS) entry which is preliminary data.</text>
</comment>
<keyword evidence="4 5" id="KW-0472">Membrane</keyword>
<feature type="domain" description="EamA" evidence="6">
    <location>
        <begin position="6"/>
        <end position="133"/>
    </location>
</feature>
<evidence type="ECO:0000313" key="7">
    <source>
        <dbReference type="EMBL" id="MCB4808450.1"/>
    </source>
</evidence>
<name>A0A9X1I7Q8_9FLAO</name>
<organism evidence="7 8">
    <name type="scientific">Neotamlana sargassicola</name>
    <dbReference type="NCBI Taxonomy" id="2883125"/>
    <lineage>
        <taxon>Bacteria</taxon>
        <taxon>Pseudomonadati</taxon>
        <taxon>Bacteroidota</taxon>
        <taxon>Flavobacteriia</taxon>
        <taxon>Flavobacteriales</taxon>
        <taxon>Flavobacteriaceae</taxon>
        <taxon>Neotamlana</taxon>
    </lineage>
</organism>
<feature type="transmembrane region" description="Helical" evidence="5">
    <location>
        <begin position="231"/>
        <end position="250"/>
    </location>
</feature>
<dbReference type="InterPro" id="IPR037185">
    <property type="entry name" value="EmrE-like"/>
</dbReference>
<evidence type="ECO:0000313" key="8">
    <source>
        <dbReference type="Proteomes" id="UP001139286"/>
    </source>
</evidence>
<keyword evidence="3 5" id="KW-1133">Transmembrane helix</keyword>
<evidence type="ECO:0000256" key="4">
    <source>
        <dbReference type="ARBA" id="ARBA00023136"/>
    </source>
</evidence>
<dbReference type="PANTHER" id="PTHR22911:SF6">
    <property type="entry name" value="SOLUTE CARRIER FAMILY 35 MEMBER G1"/>
    <property type="match status" value="1"/>
</dbReference>
<dbReference type="GO" id="GO:0016020">
    <property type="term" value="C:membrane"/>
    <property type="evidence" value="ECO:0007669"/>
    <property type="project" value="UniProtKB-SubCell"/>
</dbReference>
<dbReference type="Proteomes" id="UP001139286">
    <property type="component" value="Unassembled WGS sequence"/>
</dbReference>
<evidence type="ECO:0000256" key="3">
    <source>
        <dbReference type="ARBA" id="ARBA00022989"/>
    </source>
</evidence>
<feature type="transmembrane region" description="Helical" evidence="5">
    <location>
        <begin position="142"/>
        <end position="162"/>
    </location>
</feature>
<feature type="transmembrane region" description="Helical" evidence="5">
    <location>
        <begin position="89"/>
        <end position="111"/>
    </location>
</feature>
<evidence type="ECO:0000256" key="5">
    <source>
        <dbReference type="SAM" id="Phobius"/>
    </source>
</evidence>
<feature type="transmembrane region" description="Helical" evidence="5">
    <location>
        <begin position="30"/>
        <end position="52"/>
    </location>
</feature>
<feature type="transmembrane region" description="Helical" evidence="5">
    <location>
        <begin position="118"/>
        <end position="136"/>
    </location>
</feature>
<feature type="transmembrane region" description="Helical" evidence="5">
    <location>
        <begin position="256"/>
        <end position="275"/>
    </location>
</feature>
<evidence type="ECO:0000256" key="2">
    <source>
        <dbReference type="ARBA" id="ARBA00022692"/>
    </source>
</evidence>
<dbReference type="PANTHER" id="PTHR22911">
    <property type="entry name" value="ACYL-MALONYL CONDENSING ENZYME-RELATED"/>
    <property type="match status" value="1"/>
</dbReference>
<feature type="domain" description="EamA" evidence="6">
    <location>
        <begin position="143"/>
        <end position="273"/>
    </location>
</feature>
<dbReference type="RefSeq" id="WP_226695860.1">
    <property type="nucleotide sequence ID" value="NZ_JAJAPX010000003.1"/>
</dbReference>